<evidence type="ECO:0000313" key="2">
    <source>
        <dbReference type="Proteomes" id="UP000218542"/>
    </source>
</evidence>
<proteinExistence type="predicted"/>
<gene>
    <name evidence="1" type="ORF">SCALIN_C11_0004</name>
</gene>
<dbReference type="RefSeq" id="WP_096893734.1">
    <property type="nucleotide sequence ID" value="NZ_BAOS01000011.1"/>
</dbReference>
<protein>
    <submittedName>
        <fullName evidence="1">Histone acetyltransferase HPA2 and related acetyltransferases</fullName>
    </submittedName>
</protein>
<sequence>MRKQPKNRKATKFKSTGVGKEVSDAKKQLIRKWVIKKPKHKPTGVGTKIINALIKKYPSEGK</sequence>
<name>A0A286TWZ1_9BACT</name>
<keyword evidence="1" id="KW-0808">Transferase</keyword>
<reference evidence="2" key="1">
    <citation type="journal article" date="2017" name="Environ. Microbiol. Rep.">
        <title>Genetic Diversity of Marine Anaerobic Ammonium-Oxidizing Bacteria as Revealed by Genomic and Proteomic Analyses of 'Candidatus Scalindua japonica'.</title>
        <authorList>
            <person name="Oshiki M."/>
            <person name="Mizuto K."/>
            <person name="Kimura Z."/>
            <person name="Kindaichi T."/>
            <person name="Satoh H."/>
            <person name="Okabe S."/>
        </authorList>
    </citation>
    <scope>NUCLEOTIDE SEQUENCE [LARGE SCALE GENOMIC DNA]</scope>
    <source>
        <strain evidence="2">husup-a2</strain>
    </source>
</reference>
<evidence type="ECO:0000313" key="1">
    <source>
        <dbReference type="EMBL" id="GAX60394.1"/>
    </source>
</evidence>
<organism evidence="1 2">
    <name type="scientific">Candidatus Scalindua japonica</name>
    <dbReference type="NCBI Taxonomy" id="1284222"/>
    <lineage>
        <taxon>Bacteria</taxon>
        <taxon>Pseudomonadati</taxon>
        <taxon>Planctomycetota</taxon>
        <taxon>Candidatus Brocadiia</taxon>
        <taxon>Candidatus Brocadiales</taxon>
        <taxon>Candidatus Scalinduaceae</taxon>
        <taxon>Candidatus Scalindua</taxon>
    </lineage>
</organism>
<dbReference type="AlphaFoldDB" id="A0A286TWZ1"/>
<dbReference type="GO" id="GO:0016740">
    <property type="term" value="F:transferase activity"/>
    <property type="evidence" value="ECO:0007669"/>
    <property type="project" value="UniProtKB-KW"/>
</dbReference>
<dbReference type="EMBL" id="BAOS01000011">
    <property type="protein sequence ID" value="GAX60394.1"/>
    <property type="molecule type" value="Genomic_DNA"/>
</dbReference>
<accession>A0A286TWZ1</accession>
<comment type="caution">
    <text evidence="1">The sequence shown here is derived from an EMBL/GenBank/DDBJ whole genome shotgun (WGS) entry which is preliminary data.</text>
</comment>
<keyword evidence="2" id="KW-1185">Reference proteome</keyword>
<dbReference type="Proteomes" id="UP000218542">
    <property type="component" value="Unassembled WGS sequence"/>
</dbReference>